<dbReference type="InterPro" id="IPR056511">
    <property type="entry name" value="IDM1_C"/>
</dbReference>
<sequence length="558" mass="62258">MSSLTRLTNTGKRRFEEDSLYTFEVVKHDEKSRGAQAAIAAALKDDGTDMLENVLKSARTDGDDAYDFGNFRTILLRKAGIAVTAATLRVFGQNYAELPFIATKSDYRRDGNCRRLLKVIENLLREMKVKELIIPSVKKLVGMWKKNFAMRKLRKDRVKAIEDRIIVPDPDSSVMLVKSLLPGVTRRGFDLDRYEDGDSDGELNGQEDLSEDRLMKLATVTALESTSVFKQTTSPAKEKTEAGNESCSDMEEDFLDPPDVRPLWGNEIADMLRSWKLSDKGWKHWDLDSCSFQKLLLEPEDQPTHLQNGGQDHPSHSLSISTRDNSLVGAQQKVDSVVERQMHALALAYETRISALQEENQELRNSNVLLKAQLAQAQEKKEILLAQRSECILRGEETTGNVAVGQAALPSSTEFTQEVLQEEETGIDELARLLPDLTLGDSTEIDLVIGQVCRCLEALGSGVEDVAQFFAILQHKHPEEEFWTCLHAFLLSIVKGLSFTHDLAMKVQQGMKEAHTAAANQQLEGPSDSTVAPQLKKRAGELESGQKSETALDLLKEE</sequence>
<dbReference type="SUPFAM" id="SSF55729">
    <property type="entry name" value="Acyl-CoA N-acyltransferases (Nat)"/>
    <property type="match status" value="1"/>
</dbReference>
<keyword evidence="5" id="KW-1185">Reference proteome</keyword>
<dbReference type="GO" id="GO:0003714">
    <property type="term" value="F:transcription corepressor activity"/>
    <property type="evidence" value="ECO:0007669"/>
    <property type="project" value="InterPro"/>
</dbReference>
<dbReference type="GO" id="GO:0016746">
    <property type="term" value="F:acyltransferase activity"/>
    <property type="evidence" value="ECO:0007669"/>
    <property type="project" value="UniProtKB-KW"/>
</dbReference>
<evidence type="ECO:0000256" key="2">
    <source>
        <dbReference type="SAM" id="MobiDB-lite"/>
    </source>
</evidence>
<gene>
    <name evidence="4" type="ORF">KFL_000170270</name>
</gene>
<feature type="region of interest" description="Disordered" evidence="2">
    <location>
        <begin position="517"/>
        <end position="558"/>
    </location>
</feature>
<feature type="coiled-coil region" evidence="1">
    <location>
        <begin position="346"/>
        <end position="387"/>
    </location>
</feature>
<protein>
    <submittedName>
        <fullName evidence="4">Putative Acyl-CoA N-acyltransferases family protein</fullName>
    </submittedName>
</protein>
<dbReference type="Gene3D" id="3.40.630.30">
    <property type="match status" value="1"/>
</dbReference>
<keyword evidence="1" id="KW-0175">Coiled coil</keyword>
<evidence type="ECO:0000259" key="3">
    <source>
        <dbReference type="Pfam" id="PF23209"/>
    </source>
</evidence>
<dbReference type="PANTHER" id="PTHR46309">
    <property type="entry name" value="PHD FINGER PROTEIN 12"/>
    <property type="match status" value="1"/>
</dbReference>
<dbReference type="PANTHER" id="PTHR46309:SF5">
    <property type="entry name" value="GNAT FAMILY ACETYLTRANSFERASE"/>
    <property type="match status" value="1"/>
</dbReference>
<reference evidence="4 5" key="1">
    <citation type="journal article" date="2014" name="Nat. Commun.">
        <title>Klebsormidium flaccidum genome reveals primary factors for plant terrestrial adaptation.</title>
        <authorList>
            <person name="Hori K."/>
            <person name="Maruyama F."/>
            <person name="Fujisawa T."/>
            <person name="Togashi T."/>
            <person name="Yamamoto N."/>
            <person name="Seo M."/>
            <person name="Sato S."/>
            <person name="Yamada T."/>
            <person name="Mori H."/>
            <person name="Tajima N."/>
            <person name="Moriyama T."/>
            <person name="Ikeuchi M."/>
            <person name="Watanabe M."/>
            <person name="Wada H."/>
            <person name="Kobayashi K."/>
            <person name="Saito M."/>
            <person name="Masuda T."/>
            <person name="Sasaki-Sekimoto Y."/>
            <person name="Mashiguchi K."/>
            <person name="Awai K."/>
            <person name="Shimojima M."/>
            <person name="Masuda S."/>
            <person name="Iwai M."/>
            <person name="Nobusawa T."/>
            <person name="Narise T."/>
            <person name="Kondo S."/>
            <person name="Saito H."/>
            <person name="Sato R."/>
            <person name="Murakawa M."/>
            <person name="Ihara Y."/>
            <person name="Oshima-Yamada Y."/>
            <person name="Ohtaka K."/>
            <person name="Satoh M."/>
            <person name="Sonobe K."/>
            <person name="Ishii M."/>
            <person name="Ohtani R."/>
            <person name="Kanamori-Sato M."/>
            <person name="Honoki R."/>
            <person name="Miyazaki D."/>
            <person name="Mochizuki H."/>
            <person name="Umetsu J."/>
            <person name="Higashi K."/>
            <person name="Shibata D."/>
            <person name="Kamiya Y."/>
            <person name="Sato N."/>
            <person name="Nakamura Y."/>
            <person name="Tabata S."/>
            <person name="Ida S."/>
            <person name="Kurokawa K."/>
            <person name="Ohta H."/>
        </authorList>
    </citation>
    <scope>NUCLEOTIDE SEQUENCE [LARGE SCALE GENOMIC DNA]</scope>
    <source>
        <strain evidence="4 5">NIES-2285</strain>
    </source>
</reference>
<proteinExistence type="predicted"/>
<evidence type="ECO:0000256" key="1">
    <source>
        <dbReference type="SAM" id="Coils"/>
    </source>
</evidence>
<feature type="domain" description="Increased DNA methylation 1 C-terminal" evidence="3">
    <location>
        <begin position="46"/>
        <end position="164"/>
    </location>
</feature>
<dbReference type="AlphaFoldDB" id="A0A1Y1HNX2"/>
<dbReference type="Proteomes" id="UP000054558">
    <property type="component" value="Unassembled WGS sequence"/>
</dbReference>
<feature type="compositionally biased region" description="Polar residues" evidence="2">
    <location>
        <begin position="518"/>
        <end position="532"/>
    </location>
</feature>
<organism evidence="4 5">
    <name type="scientific">Klebsormidium nitens</name>
    <name type="common">Green alga</name>
    <name type="synonym">Ulothrix nitens</name>
    <dbReference type="NCBI Taxonomy" id="105231"/>
    <lineage>
        <taxon>Eukaryota</taxon>
        <taxon>Viridiplantae</taxon>
        <taxon>Streptophyta</taxon>
        <taxon>Klebsormidiophyceae</taxon>
        <taxon>Klebsormidiales</taxon>
        <taxon>Klebsormidiaceae</taxon>
        <taxon>Klebsormidium</taxon>
    </lineage>
</organism>
<name>A0A1Y1HNX2_KLENI</name>
<evidence type="ECO:0000313" key="4">
    <source>
        <dbReference type="EMBL" id="GAQ78681.1"/>
    </source>
</evidence>
<evidence type="ECO:0000313" key="5">
    <source>
        <dbReference type="Proteomes" id="UP000054558"/>
    </source>
</evidence>
<dbReference type="InterPro" id="IPR042163">
    <property type="entry name" value="PHF12"/>
</dbReference>
<feature type="region of interest" description="Disordered" evidence="2">
    <location>
        <begin position="229"/>
        <end position="258"/>
    </location>
</feature>
<keyword evidence="4" id="KW-0808">Transferase</keyword>
<dbReference type="InterPro" id="IPR016181">
    <property type="entry name" value="Acyl_CoA_acyltransferase"/>
</dbReference>
<accession>A0A1Y1HNX2</accession>
<dbReference type="OrthoDB" id="2021150at2759"/>
<dbReference type="Pfam" id="PF23209">
    <property type="entry name" value="IDM1_C"/>
    <property type="match status" value="1"/>
</dbReference>
<dbReference type="EMBL" id="DF236966">
    <property type="protein sequence ID" value="GAQ78681.1"/>
    <property type="molecule type" value="Genomic_DNA"/>
</dbReference>
<dbReference type="STRING" id="105231.A0A1Y1HNX2"/>
<keyword evidence="4" id="KW-0012">Acyltransferase</keyword>